<proteinExistence type="predicted"/>
<dbReference type="Proteomes" id="UP000048948">
    <property type="component" value="Unassembled WGS sequence"/>
</dbReference>
<evidence type="ECO:0000313" key="1">
    <source>
        <dbReference type="EMBL" id="CKR02425.1"/>
    </source>
</evidence>
<evidence type="ECO:0000313" key="5">
    <source>
        <dbReference type="Proteomes" id="UP000049023"/>
    </source>
</evidence>
<dbReference type="AlphaFoldDB" id="A0A0T9CEM7"/>
<organism evidence="1 6">
    <name type="scientific">Mycobacterium tuberculosis</name>
    <dbReference type="NCBI Taxonomy" id="1773"/>
    <lineage>
        <taxon>Bacteria</taxon>
        <taxon>Bacillati</taxon>
        <taxon>Actinomycetota</taxon>
        <taxon>Actinomycetes</taxon>
        <taxon>Mycobacteriales</taxon>
        <taxon>Mycobacteriaceae</taxon>
        <taxon>Mycobacterium</taxon>
        <taxon>Mycobacterium tuberculosis complex</taxon>
    </lineage>
</organism>
<sequence>MMTVCTPVRVWRAAEVSIKNNDSGVVISTSGGWLTSWRRSAGGVSPERTPTLIWGAGRPWRSASRVSPASGVRRLRSTSTANALSGDTYSTRVAAGRSDIGSEPAKLSRAHRNAARVFPDPVGAMTSVLSPSAMAAQALAWAAVGAAKVLVNQSRVSALNRLSAEGCANLT</sequence>
<reference evidence="4 5" key="1">
    <citation type="submission" date="2015-03" db="EMBL/GenBank/DDBJ databases">
        <authorList>
            <consortium name="Pathogen Informatics"/>
        </authorList>
    </citation>
    <scope>NUCLEOTIDE SEQUENCE [LARGE SCALE GENOMIC DNA]</scope>
    <source>
        <strain evidence="2 4">Bir 172</strain>
        <strain evidence="1 6">Bir 185</strain>
        <strain evidence="3 5">Bir 187</strain>
    </source>
</reference>
<evidence type="ECO:0000313" key="4">
    <source>
        <dbReference type="Proteomes" id="UP000048948"/>
    </source>
</evidence>
<dbReference type="Proteomes" id="UP000050164">
    <property type="component" value="Unassembled WGS sequence"/>
</dbReference>
<accession>A0A0T9CEM7</accession>
<dbReference type="Proteomes" id="UP000049023">
    <property type="component" value="Unassembled WGS sequence"/>
</dbReference>
<dbReference type="EMBL" id="CNFT01000079">
    <property type="protein sequence ID" value="CKR02425.1"/>
    <property type="molecule type" value="Genomic_DNA"/>
</dbReference>
<evidence type="ECO:0000313" key="2">
    <source>
        <dbReference type="EMBL" id="CKS26635.1"/>
    </source>
</evidence>
<evidence type="ECO:0000313" key="3">
    <source>
        <dbReference type="EMBL" id="CKT45385.1"/>
    </source>
</evidence>
<evidence type="ECO:0000313" key="6">
    <source>
        <dbReference type="Proteomes" id="UP000050164"/>
    </source>
</evidence>
<dbReference type="EMBL" id="CNFU01001465">
    <property type="protein sequence ID" value="CKT45385.1"/>
    <property type="molecule type" value="Genomic_DNA"/>
</dbReference>
<protein>
    <submittedName>
        <fullName evidence="1">Uncharacterized protein</fullName>
    </submittedName>
</protein>
<dbReference type="EMBL" id="CNGE01000233">
    <property type="protein sequence ID" value="CKS26635.1"/>
    <property type="molecule type" value="Genomic_DNA"/>
</dbReference>
<gene>
    <name evidence="2" type="ORF">ERS027646_01552</name>
    <name evidence="1" type="ORF">ERS027659_00570</name>
    <name evidence="3" type="ORF">ERS027661_04378</name>
</gene>
<name>A0A0T9CEM7_MYCTX</name>